<name>A0A103Y1B4_CYNCS</name>
<dbReference type="Gramene" id="KVI00685">
    <property type="protein sequence ID" value="KVI00685"/>
    <property type="gene ID" value="Ccrd_021065"/>
</dbReference>
<accession>A0A103Y1B4</accession>
<proteinExistence type="predicted"/>
<evidence type="ECO:0000256" key="1">
    <source>
        <dbReference type="SAM" id="Phobius"/>
    </source>
</evidence>
<evidence type="ECO:0000313" key="2">
    <source>
        <dbReference type="EMBL" id="KVI00685.1"/>
    </source>
</evidence>
<gene>
    <name evidence="2" type="ORF">Ccrd_021065</name>
</gene>
<sequence>MSRSLVIPDARQINKKRPHRLSLSRLSKIAVMFGILFTHFKLSIRFPPFAARIGNHLSAPHLATLPPRDGRIGI</sequence>
<keyword evidence="3" id="KW-1185">Reference proteome</keyword>
<dbReference type="AlphaFoldDB" id="A0A103Y1B4"/>
<feature type="non-terminal residue" evidence="2">
    <location>
        <position position="74"/>
    </location>
</feature>
<dbReference type="Proteomes" id="UP000243975">
    <property type="component" value="Unassembled WGS sequence"/>
</dbReference>
<keyword evidence="1" id="KW-0812">Transmembrane</keyword>
<protein>
    <submittedName>
        <fullName evidence="2">Uncharacterized protein</fullName>
    </submittedName>
</protein>
<dbReference type="EMBL" id="LEKV01003356">
    <property type="protein sequence ID" value="KVI00685.1"/>
    <property type="molecule type" value="Genomic_DNA"/>
</dbReference>
<evidence type="ECO:0000313" key="3">
    <source>
        <dbReference type="Proteomes" id="UP000243975"/>
    </source>
</evidence>
<feature type="transmembrane region" description="Helical" evidence="1">
    <location>
        <begin position="21"/>
        <end position="40"/>
    </location>
</feature>
<organism evidence="2 3">
    <name type="scientific">Cynara cardunculus var. scolymus</name>
    <name type="common">Globe artichoke</name>
    <name type="synonym">Cynara scolymus</name>
    <dbReference type="NCBI Taxonomy" id="59895"/>
    <lineage>
        <taxon>Eukaryota</taxon>
        <taxon>Viridiplantae</taxon>
        <taxon>Streptophyta</taxon>
        <taxon>Embryophyta</taxon>
        <taxon>Tracheophyta</taxon>
        <taxon>Spermatophyta</taxon>
        <taxon>Magnoliopsida</taxon>
        <taxon>eudicotyledons</taxon>
        <taxon>Gunneridae</taxon>
        <taxon>Pentapetalae</taxon>
        <taxon>asterids</taxon>
        <taxon>campanulids</taxon>
        <taxon>Asterales</taxon>
        <taxon>Asteraceae</taxon>
        <taxon>Carduoideae</taxon>
        <taxon>Cardueae</taxon>
        <taxon>Carduinae</taxon>
        <taxon>Cynara</taxon>
    </lineage>
</organism>
<reference evidence="2 3" key="1">
    <citation type="journal article" date="2016" name="Sci. Rep.">
        <title>The genome sequence of the outbreeding globe artichoke constructed de novo incorporating a phase-aware low-pass sequencing strategy of F1 progeny.</title>
        <authorList>
            <person name="Scaglione D."/>
            <person name="Reyes-Chin-Wo S."/>
            <person name="Acquadro A."/>
            <person name="Froenicke L."/>
            <person name="Portis E."/>
            <person name="Beitel C."/>
            <person name="Tirone M."/>
            <person name="Mauro R."/>
            <person name="Lo Monaco A."/>
            <person name="Mauromicale G."/>
            <person name="Faccioli P."/>
            <person name="Cattivelli L."/>
            <person name="Rieseberg L."/>
            <person name="Michelmore R."/>
            <person name="Lanteri S."/>
        </authorList>
    </citation>
    <scope>NUCLEOTIDE SEQUENCE [LARGE SCALE GENOMIC DNA]</scope>
    <source>
        <strain evidence="2">2C</strain>
    </source>
</reference>
<keyword evidence="1" id="KW-0472">Membrane</keyword>
<keyword evidence="1" id="KW-1133">Transmembrane helix</keyword>
<comment type="caution">
    <text evidence="2">The sequence shown here is derived from an EMBL/GenBank/DDBJ whole genome shotgun (WGS) entry which is preliminary data.</text>
</comment>